<reference evidence="3" key="2">
    <citation type="journal article" date="2021" name="Genome Biol. Evol.">
        <title>Developing a high-quality reference genome for a parasitic bivalve with doubly uniparental inheritance (Bivalvia: Unionida).</title>
        <authorList>
            <person name="Smith C.H."/>
        </authorList>
    </citation>
    <scope>NUCLEOTIDE SEQUENCE</scope>
    <source>
        <strain evidence="3">CHS0354</strain>
        <tissue evidence="3">Mantle</tissue>
    </source>
</reference>
<keyword evidence="4" id="KW-1185">Reference proteome</keyword>
<evidence type="ECO:0000256" key="1">
    <source>
        <dbReference type="ARBA" id="ARBA00022801"/>
    </source>
</evidence>
<dbReference type="PROSITE" id="PS50175">
    <property type="entry name" value="ASP_PROT_RETROV"/>
    <property type="match status" value="1"/>
</dbReference>
<dbReference type="EMBL" id="JAEAOA010001331">
    <property type="protein sequence ID" value="KAK3611631.1"/>
    <property type="molecule type" value="Genomic_DNA"/>
</dbReference>
<gene>
    <name evidence="3" type="ORF">CHS0354_021869</name>
</gene>
<evidence type="ECO:0000259" key="2">
    <source>
        <dbReference type="PROSITE" id="PS50175"/>
    </source>
</evidence>
<dbReference type="InterPro" id="IPR021109">
    <property type="entry name" value="Peptidase_aspartic_dom_sf"/>
</dbReference>
<dbReference type="Gene3D" id="2.40.70.10">
    <property type="entry name" value="Acid Proteases"/>
    <property type="match status" value="1"/>
</dbReference>
<dbReference type="InterPro" id="IPR001995">
    <property type="entry name" value="Peptidase_A2_cat"/>
</dbReference>
<dbReference type="SUPFAM" id="SSF50630">
    <property type="entry name" value="Acid proteases"/>
    <property type="match status" value="1"/>
</dbReference>
<protein>
    <recommendedName>
        <fullName evidence="2">Peptidase A2 domain-containing protein</fullName>
    </recommendedName>
</protein>
<reference evidence="3" key="1">
    <citation type="journal article" date="2021" name="Genome Biol. Evol.">
        <title>A High-Quality Reference Genome for a Parasitic Bivalve with Doubly Uniparental Inheritance (Bivalvia: Unionida).</title>
        <authorList>
            <person name="Smith C.H."/>
        </authorList>
    </citation>
    <scope>NUCLEOTIDE SEQUENCE</scope>
    <source>
        <strain evidence="3">CHS0354</strain>
    </source>
</reference>
<accession>A0AAE0TJP6</accession>
<dbReference type="GO" id="GO:0006508">
    <property type="term" value="P:proteolysis"/>
    <property type="evidence" value="ECO:0007669"/>
    <property type="project" value="InterPro"/>
</dbReference>
<keyword evidence="1" id="KW-0378">Hydrolase</keyword>
<reference evidence="3" key="3">
    <citation type="submission" date="2023-05" db="EMBL/GenBank/DDBJ databases">
        <authorList>
            <person name="Smith C.H."/>
        </authorList>
    </citation>
    <scope>NUCLEOTIDE SEQUENCE</scope>
    <source>
        <strain evidence="3">CHS0354</strain>
        <tissue evidence="3">Mantle</tissue>
    </source>
</reference>
<feature type="domain" description="Peptidase A2" evidence="2">
    <location>
        <begin position="1"/>
        <end position="76"/>
    </location>
</feature>
<organism evidence="3 4">
    <name type="scientific">Potamilus streckersoni</name>
    <dbReference type="NCBI Taxonomy" id="2493646"/>
    <lineage>
        <taxon>Eukaryota</taxon>
        <taxon>Metazoa</taxon>
        <taxon>Spiralia</taxon>
        <taxon>Lophotrochozoa</taxon>
        <taxon>Mollusca</taxon>
        <taxon>Bivalvia</taxon>
        <taxon>Autobranchia</taxon>
        <taxon>Heteroconchia</taxon>
        <taxon>Palaeoheterodonta</taxon>
        <taxon>Unionida</taxon>
        <taxon>Unionoidea</taxon>
        <taxon>Unionidae</taxon>
        <taxon>Ambleminae</taxon>
        <taxon>Lampsilini</taxon>
        <taxon>Potamilus</taxon>
    </lineage>
</organism>
<dbReference type="GO" id="GO:0004190">
    <property type="term" value="F:aspartic-type endopeptidase activity"/>
    <property type="evidence" value="ECO:0007669"/>
    <property type="project" value="InterPro"/>
</dbReference>
<dbReference type="Proteomes" id="UP001195483">
    <property type="component" value="Unassembled WGS sequence"/>
</dbReference>
<comment type="caution">
    <text evidence="3">The sequence shown here is derived from an EMBL/GenBank/DDBJ whole genome shotgun (WGS) entry which is preliminary data.</text>
</comment>
<name>A0AAE0TJP6_9BIVA</name>
<sequence length="176" mass="20427">MDTGAQLSIISKRRYEALGHRKLNLSDADSQLISASSNKIERYRQAEYLIAWKCVRRQLVCVVTDIRPDGMLGLDLFHLHKFDISITQCTLQMQGLKLPCFFEESLGCHRITWAENTRVLAEREVITRDHAAALSQQLSKLRTVFAKDDDLGRTNLMKYSDRHEMLLKRMERRVFA</sequence>
<evidence type="ECO:0000313" key="3">
    <source>
        <dbReference type="EMBL" id="KAK3611631.1"/>
    </source>
</evidence>
<evidence type="ECO:0000313" key="4">
    <source>
        <dbReference type="Proteomes" id="UP001195483"/>
    </source>
</evidence>
<proteinExistence type="predicted"/>
<dbReference type="AlphaFoldDB" id="A0AAE0TJP6"/>